<feature type="region of interest" description="Disordered" evidence="1">
    <location>
        <begin position="33"/>
        <end position="53"/>
    </location>
</feature>
<comment type="caution">
    <text evidence="2">The sequence shown here is derived from an EMBL/GenBank/DDBJ whole genome shotgun (WGS) entry which is preliminary data.</text>
</comment>
<dbReference type="EMBL" id="MSDU01000049">
    <property type="protein sequence ID" value="OLN21389.1"/>
    <property type="molecule type" value="Genomic_DNA"/>
</dbReference>
<keyword evidence="3" id="KW-1185">Reference proteome</keyword>
<proteinExistence type="predicted"/>
<accession>A0A1Q8Q223</accession>
<name>A0A1Q8Q223_9BACI</name>
<reference evidence="2 3" key="1">
    <citation type="submission" date="2016-12" db="EMBL/GenBank/DDBJ databases">
        <title>Domibacillus antri genome sequencing.</title>
        <authorList>
            <person name="Verma A."/>
            <person name="Krishnamurthi S."/>
        </authorList>
    </citation>
    <scope>NUCLEOTIDE SEQUENCE [LARGE SCALE GENOMIC DNA]</scope>
    <source>
        <strain evidence="2 3">XD80</strain>
    </source>
</reference>
<gene>
    <name evidence="2" type="ORF">BTO30_15185</name>
</gene>
<dbReference type="Proteomes" id="UP000185568">
    <property type="component" value="Unassembled WGS sequence"/>
</dbReference>
<evidence type="ECO:0000313" key="2">
    <source>
        <dbReference type="EMBL" id="OLN21389.1"/>
    </source>
</evidence>
<sequence>MPIKRAGFRPINNSPMVICQAPKSSELEIKKNTSKRKANFGHDKEPSHFPSLKRIKMEGDGLWKDVT</sequence>
<protein>
    <submittedName>
        <fullName evidence="2">Uncharacterized protein</fullName>
    </submittedName>
</protein>
<evidence type="ECO:0000313" key="3">
    <source>
        <dbReference type="Proteomes" id="UP000185568"/>
    </source>
</evidence>
<organism evidence="2 3">
    <name type="scientific">Domibacillus antri</name>
    <dbReference type="NCBI Taxonomy" id="1714264"/>
    <lineage>
        <taxon>Bacteria</taxon>
        <taxon>Bacillati</taxon>
        <taxon>Bacillota</taxon>
        <taxon>Bacilli</taxon>
        <taxon>Bacillales</taxon>
        <taxon>Bacillaceae</taxon>
        <taxon>Domibacillus</taxon>
    </lineage>
</organism>
<evidence type="ECO:0000256" key="1">
    <source>
        <dbReference type="SAM" id="MobiDB-lite"/>
    </source>
</evidence>
<dbReference type="AlphaFoldDB" id="A0A1Q8Q223"/>